<proteinExistence type="predicted"/>
<reference evidence="1" key="1">
    <citation type="submission" date="2018-10" db="EMBL/GenBank/DDBJ databases">
        <authorList>
            <person name="Plewniak F."/>
        </authorList>
    </citation>
    <scope>NUCLEOTIDE SEQUENCE</scope>
</reference>
<gene>
    <name evidence="1" type="ORF">CARN8_1620002</name>
</gene>
<sequence length="66" mass="6867">MVSVGMIAHARALPGNPDGLDSSTGVMVNGDQIKPSAVRSAHSTNTSIPTQKRPVIRILVSSVMVI</sequence>
<organism evidence="1">
    <name type="scientific">mine drainage metagenome</name>
    <dbReference type="NCBI Taxonomy" id="410659"/>
    <lineage>
        <taxon>unclassified sequences</taxon>
        <taxon>metagenomes</taxon>
        <taxon>ecological metagenomes</taxon>
    </lineage>
</organism>
<accession>A0A3P3ZM50</accession>
<name>A0A3P3ZM50_9ZZZZ</name>
<protein>
    <submittedName>
        <fullName evidence="1">Uncharacterized protein</fullName>
    </submittedName>
</protein>
<evidence type="ECO:0000313" key="1">
    <source>
        <dbReference type="EMBL" id="VAY87048.1"/>
    </source>
</evidence>
<dbReference type="EMBL" id="UOYP01000071">
    <property type="protein sequence ID" value="VAY87048.1"/>
    <property type="molecule type" value="Genomic_DNA"/>
</dbReference>
<dbReference type="AlphaFoldDB" id="A0A3P3ZM50"/>